<feature type="region of interest" description="Disordered" evidence="4">
    <location>
        <begin position="1689"/>
        <end position="1737"/>
    </location>
</feature>
<dbReference type="Gene3D" id="1.25.10.10">
    <property type="entry name" value="Leucine-rich Repeat Variant"/>
    <property type="match status" value="3"/>
</dbReference>
<feature type="non-terminal residue" evidence="5">
    <location>
        <position position="1"/>
    </location>
</feature>
<feature type="region of interest" description="Disordered" evidence="4">
    <location>
        <begin position="271"/>
        <end position="300"/>
    </location>
</feature>
<dbReference type="SUPFAM" id="SSF48371">
    <property type="entry name" value="ARM repeat"/>
    <property type="match status" value="1"/>
</dbReference>
<dbReference type="Proteomes" id="UP000324800">
    <property type="component" value="Unassembled WGS sequence"/>
</dbReference>
<evidence type="ECO:0000256" key="4">
    <source>
        <dbReference type="SAM" id="MobiDB-lite"/>
    </source>
</evidence>
<feature type="region of interest" description="Disordered" evidence="4">
    <location>
        <begin position="1622"/>
        <end position="1654"/>
    </location>
</feature>
<dbReference type="Pfam" id="PF24984">
    <property type="entry name" value="HEAT_EF3_GNC1"/>
    <property type="match status" value="1"/>
</dbReference>
<feature type="region of interest" description="Disordered" evidence="4">
    <location>
        <begin position="1303"/>
        <end position="1331"/>
    </location>
</feature>
<dbReference type="GO" id="GO:0005829">
    <property type="term" value="C:cytosol"/>
    <property type="evidence" value="ECO:0007669"/>
    <property type="project" value="TreeGrafter"/>
</dbReference>
<evidence type="ECO:0000313" key="6">
    <source>
        <dbReference type="Proteomes" id="UP000324800"/>
    </source>
</evidence>
<keyword evidence="3" id="KW-0175">Coiled coil</keyword>
<feature type="compositionally biased region" description="Basic and acidic residues" evidence="4">
    <location>
        <begin position="284"/>
        <end position="300"/>
    </location>
</feature>
<feature type="compositionally biased region" description="Low complexity" evidence="4">
    <location>
        <begin position="1643"/>
        <end position="1654"/>
    </location>
</feature>
<accession>A0A5J4X6F9</accession>
<evidence type="ECO:0000313" key="5">
    <source>
        <dbReference type="EMBL" id="KAA6402790.1"/>
    </source>
</evidence>
<evidence type="ECO:0000256" key="2">
    <source>
        <dbReference type="PROSITE-ProRule" id="PRU00103"/>
    </source>
</evidence>
<evidence type="ECO:0000256" key="3">
    <source>
        <dbReference type="SAM" id="Coils"/>
    </source>
</evidence>
<gene>
    <name evidence="5" type="ORF">EZS28_001680</name>
</gene>
<dbReference type="InterPro" id="IPR011989">
    <property type="entry name" value="ARM-like"/>
</dbReference>
<feature type="region of interest" description="Disordered" evidence="4">
    <location>
        <begin position="509"/>
        <end position="547"/>
    </location>
</feature>
<dbReference type="EMBL" id="SNRW01000184">
    <property type="protein sequence ID" value="KAA6402790.1"/>
    <property type="molecule type" value="Genomic_DNA"/>
</dbReference>
<feature type="region of interest" description="Disordered" evidence="4">
    <location>
        <begin position="865"/>
        <end position="899"/>
    </location>
</feature>
<feature type="region of interest" description="Disordered" evidence="4">
    <location>
        <begin position="1365"/>
        <end position="1497"/>
    </location>
</feature>
<protein>
    <submittedName>
        <fullName evidence="5">Putative Translational activator HuGCN1</fullName>
    </submittedName>
</protein>
<dbReference type="PANTHER" id="PTHR23346:SF7">
    <property type="entry name" value="STALLED RIBOSOME SENSOR GCN1"/>
    <property type="match status" value="1"/>
</dbReference>
<dbReference type="InterPro" id="IPR016024">
    <property type="entry name" value="ARM-type_fold"/>
</dbReference>
<feature type="region of interest" description="Disordered" evidence="4">
    <location>
        <begin position="641"/>
        <end position="667"/>
    </location>
</feature>
<dbReference type="PANTHER" id="PTHR23346">
    <property type="entry name" value="TRANSLATIONAL ACTIVATOR GCN1-RELATED"/>
    <property type="match status" value="1"/>
</dbReference>
<dbReference type="PROSITE" id="PS50077">
    <property type="entry name" value="HEAT_REPEAT"/>
    <property type="match status" value="1"/>
</dbReference>
<dbReference type="GO" id="GO:0006417">
    <property type="term" value="P:regulation of translation"/>
    <property type="evidence" value="ECO:0007669"/>
    <property type="project" value="TreeGrafter"/>
</dbReference>
<dbReference type="GO" id="GO:0034198">
    <property type="term" value="P:cellular response to amino acid starvation"/>
    <property type="evidence" value="ECO:0007669"/>
    <property type="project" value="TreeGrafter"/>
</dbReference>
<dbReference type="Pfam" id="PF24987">
    <property type="entry name" value="HEAT_EF3_N"/>
    <property type="match status" value="2"/>
</dbReference>
<feature type="compositionally biased region" description="Polar residues" evidence="4">
    <location>
        <begin position="1728"/>
        <end position="1737"/>
    </location>
</feature>
<evidence type="ECO:0000256" key="1">
    <source>
        <dbReference type="ARBA" id="ARBA00022737"/>
    </source>
</evidence>
<feature type="compositionally biased region" description="Polar residues" evidence="4">
    <location>
        <begin position="1622"/>
        <end position="1642"/>
    </location>
</feature>
<feature type="region of interest" description="Disordered" evidence="4">
    <location>
        <begin position="1861"/>
        <end position="1914"/>
    </location>
</feature>
<feature type="coiled-coil region" evidence="3">
    <location>
        <begin position="1161"/>
        <end position="1222"/>
    </location>
</feature>
<reference evidence="5 6" key="1">
    <citation type="submission" date="2019-03" db="EMBL/GenBank/DDBJ databases">
        <title>Single cell metagenomics reveals metabolic interactions within the superorganism composed of flagellate Streblomastix strix and complex community of Bacteroidetes bacteria on its surface.</title>
        <authorList>
            <person name="Treitli S.C."/>
            <person name="Kolisko M."/>
            <person name="Husnik F."/>
            <person name="Keeling P."/>
            <person name="Hampl V."/>
        </authorList>
    </citation>
    <scope>NUCLEOTIDE SEQUENCE [LARGE SCALE GENOMIC DNA]</scope>
    <source>
        <strain evidence="5">ST1C</strain>
    </source>
</reference>
<feature type="region of interest" description="Disordered" evidence="4">
    <location>
        <begin position="759"/>
        <end position="783"/>
    </location>
</feature>
<dbReference type="GO" id="GO:0019887">
    <property type="term" value="F:protein kinase regulator activity"/>
    <property type="evidence" value="ECO:0007669"/>
    <property type="project" value="TreeGrafter"/>
</dbReference>
<name>A0A5J4X6F9_9EUKA</name>
<feature type="compositionally biased region" description="Basic and acidic residues" evidence="4">
    <location>
        <begin position="1475"/>
        <end position="1486"/>
    </location>
</feature>
<proteinExistence type="predicted"/>
<dbReference type="InterPro" id="IPR021133">
    <property type="entry name" value="HEAT_type_2"/>
</dbReference>
<feature type="compositionally biased region" description="Acidic residues" evidence="4">
    <location>
        <begin position="762"/>
        <end position="779"/>
    </location>
</feature>
<sequence>IFGFEYNDNEDVGFDIVVDEDEYDGIEQLTFNGFKQEVKVPSERTEEEITLIKTAQGKIKVQLNIRRERGQKGLYSVEDEKWEREEKEKEEHLRIQNEAKLKLKQLLIIQKQRRVWTRVKIVRIILALRSLIVVAQNCPSTQNANSIGSIGAQLVPYSSSSSQQSSYSSSSPSLSSFTLSSLTLSQSISSFSPVLRFILPLIIKCITIPYFYFDSSFLLKVIVNKVIEPQSLVPHLSKLLPRVIEQIIVYENQTENENVNVNINTKDERRVGKSEYEVNDDEEEKSKQQQLKQKEEKEKLSNQLLEQQNNELKGDGNEVINQEQQDLKDQEEEEEKEKQRKKREPLQLLIMRIFLALEDKRNQNVQQFGSSSSYDSQIHQTKFITLSPAAFNLLFPVIKFLLEKKSQTPSQFLPLQLPAFQILRQHCSLPPSSLLPRAEMLNLLLQLIPYADVSKMNNDNEYDDEGNSYNEREGQLSLDMKQDGYLQQINNSFINSQGKPFIFSMPTQEQIQKKKEKEKKKKHSELGEEDGQNKNNTPLTSQQQLLQQTQQTNDQYRIWKEFEISQILDCASTLVQSSQKYSDIEPILFHHIVSKHAIVRASSLLVLQYALNPILSTDEYNNGNDIMSLLLDYISESEGAKKQLKEKDKQKQKEKEKLKEKEKQQEKEIKAETQIVKQNNIGWQFWGNPQSNGAVPGQESKNVVEHLNKIQKIMNQKINNNNNKLLLVYHVQLISMLWFARHDEQGIKELGYINKMIKQQQDEEQMNDESDEEEQEQEDQQQSSLFVEEMWEKVASAGWEGIEKKRERISEKEPSPSYCIIHVFPLLSLLGSHSGEIRRISSQAISSTVIQHNFVTQQLLDSREEKKKEEKEKLKKEKEKEKENEGKDAELENKENKQQQFDEEESYHFLSLQVIPLHWLIDIINLLLQQINPKEKKPSSLTLFFSGLSKQLKQTIDITQFNSPFITEIAKSLRSGQTSPFNATPITSILQILSLFPIDDERQGNKTTQENRYTGSEGYEDNQIQNWNWNVNGKLAELRAGLALSLSSLSPLFPAPISQSIQFGDVVGTVLKGQMVSFGDKQFQSTLSPSTSFSSSSLLQQQQQQSLQQYQYSALQQQKGKILSVLELEFLILIGVSDDNKESMKSFVDAAINICEEQVYREKQERDEVREMDKKRELKEKEKIKVIDDIFGTGNEDEEELKNELNKEEKKEQIDKKEEKDSIILPLKLPQLFYQSTLAEQQIFSFLKLCFDECLKIPSEIVQYNTSVAISRVLSQHYAYHKRIVQYRIPLMMSVLLGKKGSEKKGIKDDKKNVSEKEKGKKKDDSGQQYKRDKTTYGLRKGAAYGIAGIVGAVWKEEEIEVIEDDKDKSKDEKENEKKLKDEEKKKKKEEKEKKREEKERIKEEKRKQKEELKIKKKKEEELKKKDKKKKEKDEEDEDDDEEEDSDDSDDDESESESEDDDESDEDEDEEVEEEQKITEQTKDISDQTNQQQKQQIIKKRFRMKGGMNWFVRQSKVFNTILTAASEKVSTITAREGAMIQFEVLFIRFKSKIEPLFDQILPHMLSALAETALAVRSAASDATYAMMKNMSAFGVRYVLPSLLYTLLPRKADIIQTSKLQQYQSPSLTSPSNSNQLVMQTTPQSQSSQQSSSLIQQQQQFDKAIQIIGLEGIGTEWLKKKIALQFIQEEKQREEQREKDRIELEKEERGEGKKKDKDKGRGWRKNRKQQLQAQYDESFGQSNQYSKNQYESHWRSKVGAIGMLGKMAQMSAEQLGQAMSAVVPTLTKVLADPHPHIQSAAKQALWDIGAVVECKEIKSRMQEIIDALCDVTKTETILQMLLGEKDKKDIEDEETERLLKSRREMLMSGEEGINKENEQEGEREDKDNQKKNNEDGNEVEKLTEEDGNKDKQEDVSKLKKLSEDKQLLVLDPSSFALVFPIILRGLRSRLANTRVKALRATGNLSMMVPSRELSPYMSDLIPYLKQALLDTAQYRECASQALAVLVQGLGEQSLLGIVDWMLKVLWSGGSEGNITSDKDQIGKGGGLVGVASGLASVIGVQGLPRLRSILNSLLSGLTSDNKYVREGFLHCFQFLPGSMKEDFEGVIGDVLWRVLRCTGDQESEQCRETAMSAV</sequence>
<organism evidence="5 6">
    <name type="scientific">Streblomastix strix</name>
    <dbReference type="NCBI Taxonomy" id="222440"/>
    <lineage>
        <taxon>Eukaryota</taxon>
        <taxon>Metamonada</taxon>
        <taxon>Preaxostyla</taxon>
        <taxon>Oxymonadida</taxon>
        <taxon>Streblomastigidae</taxon>
        <taxon>Streblomastix</taxon>
    </lineage>
</organism>
<feature type="compositionally biased region" description="Basic and acidic residues" evidence="4">
    <location>
        <begin position="1366"/>
        <end position="1425"/>
    </location>
</feature>
<keyword evidence="1" id="KW-0677">Repeat</keyword>
<comment type="caution">
    <text evidence="5">The sequence shown here is derived from an EMBL/GenBank/DDBJ whole genome shotgun (WGS) entry which is preliminary data.</text>
</comment>
<feature type="compositionally biased region" description="Basic and acidic residues" evidence="4">
    <location>
        <begin position="1689"/>
        <end position="1720"/>
    </location>
</feature>
<feature type="repeat" description="HEAT" evidence="2">
    <location>
        <begin position="1781"/>
        <end position="1819"/>
    </location>
</feature>
<feature type="compositionally biased region" description="Acidic residues" evidence="4">
    <location>
        <begin position="1434"/>
        <end position="1474"/>
    </location>
</feature>
<dbReference type="OrthoDB" id="5148094at2759"/>
<feature type="compositionally biased region" description="Basic residues" evidence="4">
    <location>
        <begin position="514"/>
        <end position="523"/>
    </location>
</feature>
<feature type="compositionally biased region" description="Basic and acidic residues" evidence="4">
    <location>
        <begin position="865"/>
        <end position="897"/>
    </location>
</feature>
<feature type="compositionally biased region" description="Basic and acidic residues" evidence="4">
    <location>
        <begin position="1871"/>
        <end position="1914"/>
    </location>
</feature>